<dbReference type="InterPro" id="IPR041474">
    <property type="entry name" value="NicS_C"/>
</dbReference>
<dbReference type="RefSeq" id="WP_072944418.1">
    <property type="nucleotide sequence ID" value="NZ_CP070609.1"/>
</dbReference>
<reference evidence="4" key="1">
    <citation type="submission" date="2016-10" db="EMBL/GenBank/DDBJ databases">
        <authorList>
            <person name="Varghese N."/>
            <person name="Submissions S."/>
        </authorList>
    </citation>
    <scope>NUCLEOTIDE SEQUENCE [LARGE SCALE GENOMIC DNA]</scope>
    <source>
        <strain evidence="4">DSM 44498</strain>
    </source>
</reference>
<dbReference type="OrthoDB" id="4726108at2"/>
<evidence type="ECO:0000313" key="3">
    <source>
        <dbReference type="EMBL" id="SEC96371.1"/>
    </source>
</evidence>
<keyword evidence="4" id="KW-1185">Reference proteome</keyword>
<evidence type="ECO:0000256" key="2">
    <source>
        <dbReference type="SAM" id="MobiDB-lite"/>
    </source>
</evidence>
<accession>A0A1H4WUT8</accession>
<dbReference type="InterPro" id="IPR036271">
    <property type="entry name" value="Tet_transcr_reg_TetR-rel_C_sf"/>
</dbReference>
<dbReference type="PRINTS" id="PR00455">
    <property type="entry name" value="HTHTETR"/>
</dbReference>
<organism evidence="3 4">
    <name type="scientific">Rhodococcus koreensis</name>
    <dbReference type="NCBI Taxonomy" id="99653"/>
    <lineage>
        <taxon>Bacteria</taxon>
        <taxon>Bacillati</taxon>
        <taxon>Actinomycetota</taxon>
        <taxon>Actinomycetes</taxon>
        <taxon>Mycobacteriales</taxon>
        <taxon>Nocardiaceae</taxon>
        <taxon>Rhodococcus</taxon>
    </lineage>
</organism>
<dbReference type="InterPro" id="IPR001647">
    <property type="entry name" value="HTH_TetR"/>
</dbReference>
<dbReference type="InterPro" id="IPR009057">
    <property type="entry name" value="Homeodomain-like_sf"/>
</dbReference>
<dbReference type="AlphaFoldDB" id="A0A1H4WUT8"/>
<dbReference type="GO" id="GO:0006355">
    <property type="term" value="P:regulation of DNA-templated transcription"/>
    <property type="evidence" value="ECO:0007669"/>
    <property type="project" value="UniProtKB-ARBA"/>
</dbReference>
<dbReference type="SUPFAM" id="SSF46689">
    <property type="entry name" value="Homeodomain-like"/>
    <property type="match status" value="1"/>
</dbReference>
<name>A0A1H4WUT8_9NOCA</name>
<dbReference type="InterPro" id="IPR050109">
    <property type="entry name" value="HTH-type_TetR-like_transc_reg"/>
</dbReference>
<dbReference type="Pfam" id="PF17938">
    <property type="entry name" value="TetR_C_29"/>
    <property type="match status" value="1"/>
</dbReference>
<feature type="region of interest" description="Disordered" evidence="2">
    <location>
        <begin position="1"/>
        <end position="27"/>
    </location>
</feature>
<keyword evidence="1 3" id="KW-0238">DNA-binding</keyword>
<dbReference type="EMBL" id="FNSV01000005">
    <property type="protein sequence ID" value="SEC96371.1"/>
    <property type="molecule type" value="Genomic_DNA"/>
</dbReference>
<evidence type="ECO:0000313" key="4">
    <source>
        <dbReference type="Proteomes" id="UP000183561"/>
    </source>
</evidence>
<proteinExistence type="predicted"/>
<dbReference type="PANTHER" id="PTHR30328">
    <property type="entry name" value="TRANSCRIPTIONAL REPRESSOR"/>
    <property type="match status" value="1"/>
</dbReference>
<sequence>MTASPDEHEEAIRDRPHSRATPARARRNPALVQADILEVATAEFAEKGLSGASVNEIAEKTQTTKRMIYYYFGGKEGLYTAVLERNYKLIRELEHEVDLEHAEPVDALRLIAQLTFDHHDTHRAYVRLVSGENMMKGKYIRQSDEVAGLGMPVLAVLEDVLRRGQEAGVFRRDVEAIDVHMLINSVSLFRISNQYTFDALFQRDLAADELRSHLRTVIGDVTVRYVCI</sequence>
<dbReference type="PROSITE" id="PS50977">
    <property type="entry name" value="HTH_TETR_2"/>
    <property type="match status" value="1"/>
</dbReference>
<dbReference type="PANTHER" id="PTHR30328:SF54">
    <property type="entry name" value="HTH-TYPE TRANSCRIPTIONAL REPRESSOR SCO4008"/>
    <property type="match status" value="1"/>
</dbReference>
<dbReference type="Gene3D" id="1.10.357.10">
    <property type="entry name" value="Tetracycline Repressor, domain 2"/>
    <property type="match status" value="1"/>
</dbReference>
<protein>
    <submittedName>
        <fullName evidence="3">DNA-binding transcriptional regulator, AcrR family</fullName>
    </submittedName>
</protein>
<dbReference type="SUPFAM" id="SSF48498">
    <property type="entry name" value="Tetracyclin repressor-like, C-terminal domain"/>
    <property type="match status" value="1"/>
</dbReference>
<evidence type="ECO:0000256" key="1">
    <source>
        <dbReference type="ARBA" id="ARBA00023125"/>
    </source>
</evidence>
<dbReference type="Proteomes" id="UP000183561">
    <property type="component" value="Unassembled WGS sequence"/>
</dbReference>
<dbReference type="GO" id="GO:0003677">
    <property type="term" value="F:DNA binding"/>
    <property type="evidence" value="ECO:0007669"/>
    <property type="project" value="UniProtKB-UniRule"/>
</dbReference>
<dbReference type="Pfam" id="PF00440">
    <property type="entry name" value="TetR_N"/>
    <property type="match status" value="1"/>
</dbReference>
<gene>
    <name evidence="3" type="ORF">SAMN04490239_6172</name>
</gene>